<dbReference type="Proteomes" id="UP000321947">
    <property type="component" value="Unassembled WGS sequence"/>
</dbReference>
<feature type="compositionally biased region" description="Polar residues" evidence="1">
    <location>
        <begin position="242"/>
        <end position="258"/>
    </location>
</feature>
<feature type="region of interest" description="Disordered" evidence="1">
    <location>
        <begin position="309"/>
        <end position="336"/>
    </location>
</feature>
<evidence type="ECO:0000313" key="4">
    <source>
        <dbReference type="Proteomes" id="UP000321393"/>
    </source>
</evidence>
<feature type="compositionally biased region" description="Basic and acidic residues" evidence="1">
    <location>
        <begin position="7"/>
        <end position="21"/>
    </location>
</feature>
<feature type="region of interest" description="Disordered" evidence="1">
    <location>
        <begin position="1"/>
        <end position="37"/>
    </location>
</feature>
<dbReference type="AlphaFoldDB" id="A0A5A7THG7"/>
<reference evidence="4 5" key="1">
    <citation type="submission" date="2019-08" db="EMBL/GenBank/DDBJ databases">
        <title>Draft genome sequences of two oriental melons (Cucumis melo L. var makuwa).</title>
        <authorList>
            <person name="Kwon S.-Y."/>
        </authorList>
    </citation>
    <scope>NUCLEOTIDE SEQUENCE [LARGE SCALE GENOMIC DNA]</scope>
    <source>
        <strain evidence="5">cv. Chang Bougi</strain>
        <strain evidence="4">cv. SW 3</strain>
        <tissue evidence="2">Leaf</tissue>
    </source>
</reference>
<protein>
    <submittedName>
        <fullName evidence="2">Uncharacterized protein</fullName>
    </submittedName>
</protein>
<dbReference type="EMBL" id="SSTE01017161">
    <property type="protein sequence ID" value="KAA0040719.1"/>
    <property type="molecule type" value="Genomic_DNA"/>
</dbReference>
<feature type="compositionally biased region" description="Basic and acidic residues" evidence="1">
    <location>
        <begin position="259"/>
        <end position="271"/>
    </location>
</feature>
<name>A0A5A7THG7_CUCMM</name>
<evidence type="ECO:0000313" key="3">
    <source>
        <dbReference type="EMBL" id="TYK15347.1"/>
    </source>
</evidence>
<accession>A0A5A7THG7</accession>
<feature type="compositionally biased region" description="Polar residues" evidence="1">
    <location>
        <begin position="313"/>
        <end position="327"/>
    </location>
</feature>
<dbReference type="Proteomes" id="UP000321393">
    <property type="component" value="Unassembled WGS sequence"/>
</dbReference>
<gene>
    <name evidence="3" type="ORF">E5676_scaffold189G00100</name>
    <name evidence="2" type="ORF">E6C27_scaffold529G00420</name>
</gene>
<feature type="region of interest" description="Disordered" evidence="1">
    <location>
        <begin position="231"/>
        <end position="271"/>
    </location>
</feature>
<comment type="caution">
    <text evidence="2">The sequence shown here is derived from an EMBL/GenBank/DDBJ whole genome shotgun (WGS) entry which is preliminary data.</text>
</comment>
<dbReference type="PANTHER" id="PTHR34427:SF5">
    <property type="entry name" value="DUF4283 DOMAIN-CONTAINING PROTEIN"/>
    <property type="match status" value="1"/>
</dbReference>
<organism evidence="2 4">
    <name type="scientific">Cucumis melo var. makuwa</name>
    <name type="common">Oriental melon</name>
    <dbReference type="NCBI Taxonomy" id="1194695"/>
    <lineage>
        <taxon>Eukaryota</taxon>
        <taxon>Viridiplantae</taxon>
        <taxon>Streptophyta</taxon>
        <taxon>Embryophyta</taxon>
        <taxon>Tracheophyta</taxon>
        <taxon>Spermatophyta</taxon>
        <taxon>Magnoliopsida</taxon>
        <taxon>eudicotyledons</taxon>
        <taxon>Gunneridae</taxon>
        <taxon>Pentapetalae</taxon>
        <taxon>rosids</taxon>
        <taxon>fabids</taxon>
        <taxon>Cucurbitales</taxon>
        <taxon>Cucurbitaceae</taxon>
        <taxon>Benincaseae</taxon>
        <taxon>Cucumis</taxon>
    </lineage>
</organism>
<evidence type="ECO:0000256" key="1">
    <source>
        <dbReference type="SAM" id="MobiDB-lite"/>
    </source>
</evidence>
<dbReference type="EMBL" id="SSTD01008606">
    <property type="protein sequence ID" value="TYK15347.1"/>
    <property type="molecule type" value="Genomic_DNA"/>
</dbReference>
<proteinExistence type="predicted"/>
<sequence length="367" mass="41723">MDNSEDDSGKKTNIHSDDSSCKRSSTTGHNMKAPHRKTFENGETIIIRRRLFHDDWSCIMFTLKKQTEIEFSYEPFHANKAILTPFEDNANLLCSNKSINGWTTVGNSQVKFERWDTKKHACQTLIPSYGGWVRFRGVPLHLWNYESFVNIGKACGGFLAVAKETMEKESLVEAKIKSPPPNERWFIERNVNFHGSFKIEVADDFDSLNPNAEEFTFAEIDVILLENSKNQADNKQSKLDKNSNSNPTHAKKNSSSNSEVERKSGSECEDQQHSLANKDLNLTVDLGHLPPLRDLDATEDVLAQVENAREPVQSKSIENSALGQETELQQEKMDEDQEALQIISDEERHNKFYLKEKALQEISVTIA</sequence>
<dbReference type="OrthoDB" id="1722780at2759"/>
<dbReference type="PANTHER" id="PTHR34427">
    <property type="entry name" value="DUF4283 DOMAIN PROTEIN"/>
    <property type="match status" value="1"/>
</dbReference>
<evidence type="ECO:0000313" key="2">
    <source>
        <dbReference type="EMBL" id="KAA0040719.1"/>
    </source>
</evidence>
<evidence type="ECO:0000313" key="5">
    <source>
        <dbReference type="Proteomes" id="UP000321947"/>
    </source>
</evidence>